<organism evidence="2 3">
    <name type="scientific">Elysia crispata</name>
    <name type="common">lettuce slug</name>
    <dbReference type="NCBI Taxonomy" id="231223"/>
    <lineage>
        <taxon>Eukaryota</taxon>
        <taxon>Metazoa</taxon>
        <taxon>Spiralia</taxon>
        <taxon>Lophotrochozoa</taxon>
        <taxon>Mollusca</taxon>
        <taxon>Gastropoda</taxon>
        <taxon>Heterobranchia</taxon>
        <taxon>Euthyneura</taxon>
        <taxon>Panpulmonata</taxon>
        <taxon>Sacoglossa</taxon>
        <taxon>Placobranchoidea</taxon>
        <taxon>Plakobranchidae</taxon>
        <taxon>Elysia</taxon>
    </lineage>
</organism>
<accession>A0AAE1DP60</accession>
<sequence length="101" mass="11405">MNEKLRSASADEHIEKAPVQREQEHNLPQTSKKTVRSMFRVTDSLTALGPSFSKYLVNSCWGRSTKSGIVISCCNYSDKKTSKPLKYHGHNISCLRICLEC</sequence>
<dbReference type="AlphaFoldDB" id="A0AAE1DP60"/>
<name>A0AAE1DP60_9GAST</name>
<evidence type="ECO:0000256" key="1">
    <source>
        <dbReference type="SAM" id="MobiDB-lite"/>
    </source>
</evidence>
<evidence type="ECO:0000313" key="3">
    <source>
        <dbReference type="Proteomes" id="UP001283361"/>
    </source>
</evidence>
<feature type="region of interest" description="Disordered" evidence="1">
    <location>
        <begin position="1"/>
        <end position="33"/>
    </location>
</feature>
<protein>
    <submittedName>
        <fullName evidence="2">Uncharacterized protein</fullName>
    </submittedName>
</protein>
<keyword evidence="3" id="KW-1185">Reference proteome</keyword>
<proteinExistence type="predicted"/>
<reference evidence="2" key="1">
    <citation type="journal article" date="2023" name="G3 (Bethesda)">
        <title>A reference genome for the long-term kleptoplast-retaining sea slug Elysia crispata morphotype clarki.</title>
        <authorList>
            <person name="Eastman K.E."/>
            <person name="Pendleton A.L."/>
            <person name="Shaikh M.A."/>
            <person name="Suttiyut T."/>
            <person name="Ogas R."/>
            <person name="Tomko P."/>
            <person name="Gavelis G."/>
            <person name="Widhalm J.R."/>
            <person name="Wisecaver J.H."/>
        </authorList>
    </citation>
    <scope>NUCLEOTIDE SEQUENCE</scope>
    <source>
        <strain evidence="2">ECLA1</strain>
    </source>
</reference>
<comment type="caution">
    <text evidence="2">The sequence shown here is derived from an EMBL/GenBank/DDBJ whole genome shotgun (WGS) entry which is preliminary data.</text>
</comment>
<dbReference type="Proteomes" id="UP001283361">
    <property type="component" value="Unassembled WGS sequence"/>
</dbReference>
<gene>
    <name evidence="2" type="ORF">RRG08_021677</name>
</gene>
<feature type="compositionally biased region" description="Basic and acidic residues" evidence="1">
    <location>
        <begin position="1"/>
        <end position="25"/>
    </location>
</feature>
<evidence type="ECO:0000313" key="2">
    <source>
        <dbReference type="EMBL" id="KAK3777557.1"/>
    </source>
</evidence>
<dbReference type="EMBL" id="JAWDGP010003066">
    <property type="protein sequence ID" value="KAK3777557.1"/>
    <property type="molecule type" value="Genomic_DNA"/>
</dbReference>